<proteinExistence type="predicted"/>
<feature type="non-terminal residue" evidence="2">
    <location>
        <position position="1"/>
    </location>
</feature>
<reference evidence="2 3" key="1">
    <citation type="journal article" date="2012" name="Genome Biol.">
        <title>Genome and low-iron response of an oceanic diatom adapted to chronic iron limitation.</title>
        <authorList>
            <person name="Lommer M."/>
            <person name="Specht M."/>
            <person name="Roy A.S."/>
            <person name="Kraemer L."/>
            <person name="Andreson R."/>
            <person name="Gutowska M.A."/>
            <person name="Wolf J."/>
            <person name="Bergner S.V."/>
            <person name="Schilhabel M.B."/>
            <person name="Klostermeier U.C."/>
            <person name="Beiko R.G."/>
            <person name="Rosenstiel P."/>
            <person name="Hippler M."/>
            <person name="Laroche J."/>
        </authorList>
    </citation>
    <scope>NUCLEOTIDE SEQUENCE [LARGE SCALE GENOMIC DNA]</scope>
    <source>
        <strain evidence="2 3">CCMP1005</strain>
    </source>
</reference>
<feature type="compositionally biased region" description="Gly residues" evidence="1">
    <location>
        <begin position="8"/>
        <end position="18"/>
    </location>
</feature>
<evidence type="ECO:0000256" key="1">
    <source>
        <dbReference type="SAM" id="MobiDB-lite"/>
    </source>
</evidence>
<evidence type="ECO:0000313" key="2">
    <source>
        <dbReference type="EMBL" id="EJK61950.1"/>
    </source>
</evidence>
<accession>K0S9H7</accession>
<dbReference type="AlphaFoldDB" id="K0S9H7"/>
<feature type="region of interest" description="Disordered" evidence="1">
    <location>
        <begin position="1"/>
        <end position="40"/>
    </location>
</feature>
<organism evidence="2 3">
    <name type="scientific">Thalassiosira oceanica</name>
    <name type="common">Marine diatom</name>
    <dbReference type="NCBI Taxonomy" id="159749"/>
    <lineage>
        <taxon>Eukaryota</taxon>
        <taxon>Sar</taxon>
        <taxon>Stramenopiles</taxon>
        <taxon>Ochrophyta</taxon>
        <taxon>Bacillariophyta</taxon>
        <taxon>Coscinodiscophyceae</taxon>
        <taxon>Thalassiosirophycidae</taxon>
        <taxon>Thalassiosirales</taxon>
        <taxon>Thalassiosiraceae</taxon>
        <taxon>Thalassiosira</taxon>
    </lineage>
</organism>
<feature type="compositionally biased region" description="Pro residues" evidence="1">
    <location>
        <begin position="19"/>
        <end position="30"/>
    </location>
</feature>
<comment type="caution">
    <text evidence="2">The sequence shown here is derived from an EMBL/GenBank/DDBJ whole genome shotgun (WGS) entry which is preliminary data.</text>
</comment>
<protein>
    <submittedName>
        <fullName evidence="2">Uncharacterized protein</fullName>
    </submittedName>
</protein>
<gene>
    <name evidence="2" type="ORF">THAOC_17471</name>
</gene>
<keyword evidence="3" id="KW-1185">Reference proteome</keyword>
<sequence>GVSITISLGGGGGGGGVPAPGPLAVPPVEFPPDEEPPRPPYERALVVVREVRGVDRDGGGVAGPDVRAERDQDVLCRSPVVRLW</sequence>
<dbReference type="EMBL" id="AGNL01019287">
    <property type="protein sequence ID" value="EJK61950.1"/>
    <property type="molecule type" value="Genomic_DNA"/>
</dbReference>
<dbReference type="Proteomes" id="UP000266841">
    <property type="component" value="Unassembled WGS sequence"/>
</dbReference>
<evidence type="ECO:0000313" key="3">
    <source>
        <dbReference type="Proteomes" id="UP000266841"/>
    </source>
</evidence>
<name>K0S9H7_THAOC</name>